<organism evidence="3 4">
    <name type="scientific">Cellvibrio fibrivorans</name>
    <dbReference type="NCBI Taxonomy" id="126350"/>
    <lineage>
        <taxon>Bacteria</taxon>
        <taxon>Pseudomonadati</taxon>
        <taxon>Pseudomonadota</taxon>
        <taxon>Gammaproteobacteria</taxon>
        <taxon>Cellvibrionales</taxon>
        <taxon>Cellvibrionaceae</taxon>
        <taxon>Cellvibrio</taxon>
    </lineage>
</organism>
<keyword evidence="1" id="KW-1133">Transmembrane helix</keyword>
<accession>A0ABU1V1W5</accession>
<evidence type="ECO:0000256" key="2">
    <source>
        <dbReference type="SAM" id="SignalP"/>
    </source>
</evidence>
<dbReference type="EMBL" id="JAVDVX010000006">
    <property type="protein sequence ID" value="MDR7091443.1"/>
    <property type="molecule type" value="Genomic_DNA"/>
</dbReference>
<dbReference type="Proteomes" id="UP001253595">
    <property type="component" value="Unassembled WGS sequence"/>
</dbReference>
<keyword evidence="4" id="KW-1185">Reference proteome</keyword>
<evidence type="ECO:0008006" key="5">
    <source>
        <dbReference type="Google" id="ProtNLM"/>
    </source>
</evidence>
<keyword evidence="1" id="KW-0812">Transmembrane</keyword>
<feature type="signal peptide" evidence="2">
    <location>
        <begin position="1"/>
        <end position="23"/>
    </location>
</feature>
<feature type="transmembrane region" description="Helical" evidence="1">
    <location>
        <begin position="91"/>
        <end position="109"/>
    </location>
</feature>
<protein>
    <recommendedName>
        <fullName evidence="5">PEP-CTERM protein-sorting domain-containing protein</fullName>
    </recommendedName>
</protein>
<dbReference type="RefSeq" id="WP_310074738.1">
    <property type="nucleotide sequence ID" value="NZ_JAVDVX010000006.1"/>
</dbReference>
<comment type="caution">
    <text evidence="3">The sequence shown here is derived from an EMBL/GenBank/DDBJ whole genome shotgun (WGS) entry which is preliminary data.</text>
</comment>
<evidence type="ECO:0000256" key="1">
    <source>
        <dbReference type="SAM" id="Phobius"/>
    </source>
</evidence>
<name>A0ABU1V1W5_9GAMM</name>
<keyword evidence="2" id="KW-0732">Signal</keyword>
<sequence>MIHIYSTASVKSALFLIALMATAATHASLLDCTTSPYVDVVADAPCTPIEPLVDESKTYILEEAIPAQPIKAVLAGFQVNQTRAASALPESAPLVVLIGALLAVLLVRAKSCNTK</sequence>
<reference evidence="3 4" key="1">
    <citation type="submission" date="2023-07" db="EMBL/GenBank/DDBJ databases">
        <title>Sorghum-associated microbial communities from plants grown in Nebraska, USA.</title>
        <authorList>
            <person name="Schachtman D."/>
        </authorList>
    </citation>
    <scope>NUCLEOTIDE SEQUENCE [LARGE SCALE GENOMIC DNA]</scope>
    <source>
        <strain evidence="3 4">BE190</strain>
    </source>
</reference>
<feature type="chain" id="PRO_5046314513" description="PEP-CTERM protein-sorting domain-containing protein" evidence="2">
    <location>
        <begin position="24"/>
        <end position="115"/>
    </location>
</feature>
<keyword evidence="1" id="KW-0472">Membrane</keyword>
<proteinExistence type="predicted"/>
<evidence type="ECO:0000313" key="4">
    <source>
        <dbReference type="Proteomes" id="UP001253595"/>
    </source>
</evidence>
<evidence type="ECO:0000313" key="3">
    <source>
        <dbReference type="EMBL" id="MDR7091443.1"/>
    </source>
</evidence>
<gene>
    <name evidence="3" type="ORF">J2X05_003478</name>
</gene>